<sequence length="75" mass="8310">MNQMSIFDEAENVGQENEDDVIVQLADFHQAVIWGTDWTTGTIVNQLNKGNIDLNPASIIVSAKGSFNRYLKGRA</sequence>
<comment type="caution">
    <text evidence="1">The sequence shown here is derived from an EMBL/GenBank/DDBJ whole genome shotgun (WGS) entry which is preliminary data.</text>
</comment>
<organism evidence="1 2">
    <name type="scientific">Shackletoniella antarctica</name>
    <dbReference type="NCBI Taxonomy" id="268115"/>
    <lineage>
        <taxon>Bacteria</taxon>
        <taxon>Bacillati</taxon>
        <taxon>Cyanobacteriota</taxon>
        <taxon>Cyanophyceae</taxon>
        <taxon>Oculatellales</taxon>
        <taxon>Oculatellaceae</taxon>
        <taxon>Shackletoniella</taxon>
    </lineage>
</organism>
<reference evidence="1 2" key="2">
    <citation type="submission" date="2018-06" db="EMBL/GenBank/DDBJ databases">
        <title>Metagenomic assembly of (sub)arctic Cyanobacteria and their associated microbiome from non-axenic cultures.</title>
        <authorList>
            <person name="Baurain D."/>
        </authorList>
    </citation>
    <scope>NUCLEOTIDE SEQUENCE [LARGE SCALE GENOMIC DNA]</scope>
    <source>
        <strain evidence="1">ULC041bin1</strain>
    </source>
</reference>
<accession>A0A2W4WQ07</accession>
<dbReference type="EMBL" id="QBMN01000022">
    <property type="protein sequence ID" value="PZO43949.1"/>
    <property type="molecule type" value="Genomic_DNA"/>
</dbReference>
<proteinExistence type="predicted"/>
<dbReference type="Proteomes" id="UP000249081">
    <property type="component" value="Unassembled WGS sequence"/>
</dbReference>
<gene>
    <name evidence="1" type="ORF">DCF17_04890</name>
</gene>
<evidence type="ECO:0000313" key="2">
    <source>
        <dbReference type="Proteomes" id="UP000249081"/>
    </source>
</evidence>
<dbReference type="AlphaFoldDB" id="A0A2W4WQ07"/>
<protein>
    <submittedName>
        <fullName evidence="1">Uncharacterized protein</fullName>
    </submittedName>
</protein>
<name>A0A2W4WQ07_9CYAN</name>
<reference evidence="2" key="1">
    <citation type="submission" date="2018-04" db="EMBL/GenBank/DDBJ databases">
        <authorList>
            <person name="Cornet L."/>
        </authorList>
    </citation>
    <scope>NUCLEOTIDE SEQUENCE [LARGE SCALE GENOMIC DNA]</scope>
</reference>
<evidence type="ECO:0000313" key="1">
    <source>
        <dbReference type="EMBL" id="PZO43949.1"/>
    </source>
</evidence>